<dbReference type="RefSeq" id="WP_189140905.1">
    <property type="nucleotide sequence ID" value="NZ_BMNK01000008.1"/>
</dbReference>
<feature type="domain" description="CHAT" evidence="1">
    <location>
        <begin position="1006"/>
        <end position="1285"/>
    </location>
</feature>
<comment type="caution">
    <text evidence="2">The sequence shown here is derived from an EMBL/GenBank/DDBJ whole genome shotgun (WGS) entry which is preliminary data.</text>
</comment>
<dbReference type="InterPro" id="IPR024983">
    <property type="entry name" value="CHAT_dom"/>
</dbReference>
<accession>A0A918A725</accession>
<proteinExistence type="predicted"/>
<evidence type="ECO:0000259" key="1">
    <source>
        <dbReference type="Pfam" id="PF12770"/>
    </source>
</evidence>
<evidence type="ECO:0000313" key="2">
    <source>
        <dbReference type="EMBL" id="GGP09952.1"/>
    </source>
</evidence>
<reference evidence="2" key="2">
    <citation type="submission" date="2020-09" db="EMBL/GenBank/DDBJ databases">
        <authorList>
            <person name="Sun Q."/>
            <person name="Zhou Y."/>
        </authorList>
    </citation>
    <scope>NUCLEOTIDE SEQUENCE</scope>
    <source>
        <strain evidence="2">CGMCC 4.7430</strain>
    </source>
</reference>
<protein>
    <submittedName>
        <fullName evidence="2">CHAT domain-containing protein</fullName>
    </submittedName>
</protein>
<dbReference type="Proteomes" id="UP000660745">
    <property type="component" value="Unassembled WGS sequence"/>
</dbReference>
<gene>
    <name evidence="2" type="ORF">GCM10012278_47660</name>
</gene>
<dbReference type="EMBL" id="BMNK01000008">
    <property type="protein sequence ID" value="GGP09952.1"/>
    <property type="molecule type" value="Genomic_DNA"/>
</dbReference>
<reference evidence="2" key="1">
    <citation type="journal article" date="2014" name="Int. J. Syst. Evol. Microbiol.">
        <title>Complete genome sequence of Corynebacterium casei LMG S-19264T (=DSM 44701T), isolated from a smear-ripened cheese.</title>
        <authorList>
            <consortium name="US DOE Joint Genome Institute (JGI-PGF)"/>
            <person name="Walter F."/>
            <person name="Albersmeier A."/>
            <person name="Kalinowski J."/>
            <person name="Ruckert C."/>
        </authorList>
    </citation>
    <scope>NUCLEOTIDE SEQUENCE</scope>
    <source>
        <strain evidence="2">CGMCC 4.7430</strain>
    </source>
</reference>
<dbReference type="Gene3D" id="1.25.40.10">
    <property type="entry name" value="Tetratricopeptide repeat domain"/>
    <property type="match status" value="2"/>
</dbReference>
<name>A0A918A725_9ACTN</name>
<keyword evidence="3" id="KW-1185">Reference proteome</keyword>
<organism evidence="2 3">
    <name type="scientific">Nonomuraea glycinis</name>
    <dbReference type="NCBI Taxonomy" id="2047744"/>
    <lineage>
        <taxon>Bacteria</taxon>
        <taxon>Bacillati</taxon>
        <taxon>Actinomycetota</taxon>
        <taxon>Actinomycetes</taxon>
        <taxon>Streptosporangiales</taxon>
        <taxon>Streptosporangiaceae</taxon>
        <taxon>Nonomuraea</taxon>
    </lineage>
</organism>
<dbReference type="InterPro" id="IPR011990">
    <property type="entry name" value="TPR-like_helical_dom_sf"/>
</dbReference>
<sequence length="1286" mass="140350">MLRRGRAVRAARRAAWIIREYPSTHDLQQLDEALDMLRDALEQVPERHPERAEWLSALGDGLSMRFDHVGRIEDIAESLIVHRAAVRLAEGTDTGAVARLSRATALLNTYELHRPDRNLAAENSGVLNEAVALLREVSDSPGLDPELRDSAMVNLVLALEKQVELDPERLSEHQDETHAILTRLVRETGPDHAYYLSRVVKLTMLLLQRWDLPDRDRRLRELLEVVRQRFPTASEIERRSIRAGLGWVLDHGIEVSERVFTLDRLIAHFREQMTLLPEEHALRTDHLIKIAYYASIVAMMSGRLTLLDEVIAAMRTTLADLPAGHPAYAELLSALGTTMGRRMQATGSTADLKATQDLLEAGVERLPEGDPERGLFLANLANTYTIAYQITGREEHLAESLRLCREGVALTPPDHANRGMALTGLGIALHYAYERGHRRQDIDGAIEAHSEAVRATSDHHYDAGLYRANLGGSLIARFEELGLKKDLDDAIETLRTCARLTPPEHSLRGTYLSNLGSALFQRYVQYDDTASLEEARLILRESVAAVPRETPDGGLATRNLANALMVHDQAAASSGDAVELLRAGLARLGDTHVSRAGMMASLGLALIAQAEAMLVTERERRITHLIQRLARGEIPLPADADALARLVHEVRDGPRPAHVIDDLDEAVDMLEGAVAAGPVTHAEYPLWLSTLGVSLSLRAKATGEPAPYARAVRLLRETLELTPPGQPLRASVLNELALMLDRWADDEPGEAERLRARAIEALRETTAIEAAPAGSRAGAARFWGRLAAGQDDFALAVQGFGVMVGLLEAMAWRGLSPGDQERLLADFQGAASDAAACALETGDARLAVELLEQGRGVLLAQALDARAARDRLTQELPELSDRLTQVYADLDAQPADMDRRHAAARRHAELVAEIRRQPGFEDFHRSMDFARLAEAASDGPVVVLNISRYRCDALIVADGNVTVVPLSDLSAEAVEGRVTAFTKAIDALGGGAQDFAGQLTARETVQETLRWIWDTVTEPVLAALPGARRVWWCPTGLAAFLPLHASGDHRTRREPEPRTVMDRVVSSYTPTLRALAHVRALPPPVARPGGRPLIVSMPATPDATDLPGAAREEAIFREHFPSARLLRGPSATREAVTTVLRASPWVHFACHGAQDTASPVHAWLALQDGPLTVRDLAGLDLSDHAQLAFLSGCDTSRGDERLSDEAVTLSSAVHLAGYRHVIGAQWQLEDSTAPDVAAQVYARLGDGQGGMDPASAADALHEAVLALRERQPYAPLLWALFTHTGP</sequence>
<dbReference type="Pfam" id="PF12770">
    <property type="entry name" value="CHAT"/>
    <property type="match status" value="1"/>
</dbReference>
<evidence type="ECO:0000313" key="3">
    <source>
        <dbReference type="Proteomes" id="UP000660745"/>
    </source>
</evidence>